<dbReference type="EMBL" id="ML996330">
    <property type="protein sequence ID" value="KAF2727476.1"/>
    <property type="molecule type" value="Genomic_DNA"/>
</dbReference>
<evidence type="ECO:0000313" key="2">
    <source>
        <dbReference type="Proteomes" id="UP000799444"/>
    </source>
</evidence>
<keyword evidence="2" id="KW-1185">Reference proteome</keyword>
<comment type="caution">
    <text evidence="1">The sequence shown here is derived from an EMBL/GenBank/DDBJ whole genome shotgun (WGS) entry which is preliminary data.</text>
</comment>
<sequence length="263" mass="28603">MQLGRQTLFAYVFNDSMFLLPSLLRLSYSSFNIVASPRPRRRLGRCLVTRSKRWYCNGFQVIILERTSKELGFETVTQFNRLFAVTLGLASSCVLYFNVELSEAWPSNPVAMCALKSMEFPDAVGAEQNRLSILCGRMTAGGGGPQCSFLELGQMVLDGALSLPTVTVATPAFTKAFTIPARTIPARSLVTSTPTQGFFSTAGRTTKIPATPSALSLNTLCPLFPPSPFNTCIWLLAHSKLLASAFCVFSTDLLHLPASQAAL</sequence>
<proteinExistence type="predicted"/>
<protein>
    <submittedName>
        <fullName evidence="1">Uncharacterized protein</fullName>
    </submittedName>
</protein>
<organism evidence="1 2">
    <name type="scientific">Polyplosphaeria fusca</name>
    <dbReference type="NCBI Taxonomy" id="682080"/>
    <lineage>
        <taxon>Eukaryota</taxon>
        <taxon>Fungi</taxon>
        <taxon>Dikarya</taxon>
        <taxon>Ascomycota</taxon>
        <taxon>Pezizomycotina</taxon>
        <taxon>Dothideomycetes</taxon>
        <taxon>Pleosporomycetidae</taxon>
        <taxon>Pleosporales</taxon>
        <taxon>Tetraplosphaeriaceae</taxon>
        <taxon>Polyplosphaeria</taxon>
    </lineage>
</organism>
<gene>
    <name evidence="1" type="ORF">EJ04DRAFT_594865</name>
</gene>
<reference evidence="1" key="1">
    <citation type="journal article" date="2020" name="Stud. Mycol.">
        <title>101 Dothideomycetes genomes: a test case for predicting lifestyles and emergence of pathogens.</title>
        <authorList>
            <person name="Haridas S."/>
            <person name="Albert R."/>
            <person name="Binder M."/>
            <person name="Bloem J."/>
            <person name="Labutti K."/>
            <person name="Salamov A."/>
            <person name="Andreopoulos B."/>
            <person name="Baker S."/>
            <person name="Barry K."/>
            <person name="Bills G."/>
            <person name="Bluhm B."/>
            <person name="Cannon C."/>
            <person name="Castanera R."/>
            <person name="Culley D."/>
            <person name="Daum C."/>
            <person name="Ezra D."/>
            <person name="Gonzalez J."/>
            <person name="Henrissat B."/>
            <person name="Kuo A."/>
            <person name="Liang C."/>
            <person name="Lipzen A."/>
            <person name="Lutzoni F."/>
            <person name="Magnuson J."/>
            <person name="Mondo S."/>
            <person name="Nolan M."/>
            <person name="Ohm R."/>
            <person name="Pangilinan J."/>
            <person name="Park H.-J."/>
            <person name="Ramirez L."/>
            <person name="Alfaro M."/>
            <person name="Sun H."/>
            <person name="Tritt A."/>
            <person name="Yoshinaga Y."/>
            <person name="Zwiers L.-H."/>
            <person name="Turgeon B."/>
            <person name="Goodwin S."/>
            <person name="Spatafora J."/>
            <person name="Crous P."/>
            <person name="Grigoriev I."/>
        </authorList>
    </citation>
    <scope>NUCLEOTIDE SEQUENCE</scope>
    <source>
        <strain evidence="1">CBS 125425</strain>
    </source>
</reference>
<accession>A0A9P4QMA5</accession>
<dbReference type="AlphaFoldDB" id="A0A9P4QMA5"/>
<name>A0A9P4QMA5_9PLEO</name>
<dbReference type="Proteomes" id="UP000799444">
    <property type="component" value="Unassembled WGS sequence"/>
</dbReference>
<evidence type="ECO:0000313" key="1">
    <source>
        <dbReference type="EMBL" id="KAF2727476.1"/>
    </source>
</evidence>